<sequence length="427" mass="47641">MTAEIAVFNKSAVALAADSAVTISGGGKHKIYNGAEKLFALTKHHPVGVMVYGAGDLCSAPWELVIKAYRKKLGDNHFPNLEGYVSDFFDFLEKSNDIVTPGMREDNLYQYLSDGVFDLLFDTFADPKEPSYWNPLDHQLFFTEFVEYCQELLEHLSDTDFLEGFSGDDLDDARAFCDGLSVRIVADKLGRLPEVDVPPDFYKVLASIFAAMICKINDVGNITGIVFAGYGENDYYPKVLSFDIGGYFNDKVRRYKNEGKCSSGGESGVTPFAQSEEVGAFMQGANQGLLGQLHKEYQESIANLLGGIDSTITKVIPNDKIEETQAAILDLVNSTVAECDKRIQNFMHENYVRKVVDMIKFLPKQDLAYMAESLVNLTAFKRKVSEDSETVGGPIDVAVISKADGFIWVKRKHYFEQELNHHFFSRS</sequence>
<gene>
    <name evidence="1" type="ORF">BWD41_04960</name>
</gene>
<name>A0AA44LJ22_CITBR</name>
<dbReference type="AlphaFoldDB" id="A0AA44LJ22"/>
<dbReference type="Proteomes" id="UP000185597">
    <property type="component" value="Unassembled WGS sequence"/>
</dbReference>
<dbReference type="RefSeq" id="WP_075847141.1">
    <property type="nucleotide sequence ID" value="NZ_CP138570.1"/>
</dbReference>
<evidence type="ECO:0000313" key="2">
    <source>
        <dbReference type="Proteomes" id="UP000185597"/>
    </source>
</evidence>
<dbReference type="EMBL" id="MTCP01000001">
    <property type="protein sequence ID" value="OLY71010.1"/>
    <property type="molecule type" value="Genomic_DNA"/>
</dbReference>
<proteinExistence type="predicted"/>
<accession>A0AA44LJ22</accession>
<organism evidence="1 2">
    <name type="scientific">Citrobacter braakii</name>
    <dbReference type="NCBI Taxonomy" id="57706"/>
    <lineage>
        <taxon>Bacteria</taxon>
        <taxon>Pseudomonadati</taxon>
        <taxon>Pseudomonadota</taxon>
        <taxon>Gammaproteobacteria</taxon>
        <taxon>Enterobacterales</taxon>
        <taxon>Enterobacteriaceae</taxon>
        <taxon>Citrobacter</taxon>
        <taxon>Citrobacter freundii complex</taxon>
    </lineage>
</organism>
<reference evidence="1 2" key="1">
    <citation type="submission" date="2017-01" db="EMBL/GenBank/DDBJ databases">
        <title>First report of the plasmid-mediated mcr-1 gene in Citrobacter freudii.</title>
        <authorList>
            <person name="Liu J."/>
            <person name="Yang Y."/>
            <person name="Li Y."/>
            <person name="Liu D."/>
            <person name="Tuo H."/>
            <person name="Davis M."/>
            <person name="Zhang A."/>
        </authorList>
    </citation>
    <scope>NUCLEOTIDE SEQUENCE [LARGE SCALE GENOMIC DNA]</scope>
    <source>
        <strain evidence="1 2">SCC4</strain>
    </source>
</reference>
<comment type="caution">
    <text evidence="1">The sequence shown here is derived from an EMBL/GenBank/DDBJ whole genome shotgun (WGS) entry which is preliminary data.</text>
</comment>
<protein>
    <submittedName>
        <fullName evidence="1">Uncharacterized protein</fullName>
    </submittedName>
</protein>
<evidence type="ECO:0000313" key="1">
    <source>
        <dbReference type="EMBL" id="OLY71010.1"/>
    </source>
</evidence>